<dbReference type="EMBL" id="JAFBBP010000001">
    <property type="protein sequence ID" value="MBM7489136.1"/>
    <property type="molecule type" value="Genomic_DNA"/>
</dbReference>
<accession>A0ABS2LLS7</accession>
<evidence type="ECO:0000313" key="2">
    <source>
        <dbReference type="Proteomes" id="UP000764837"/>
    </source>
</evidence>
<dbReference type="Proteomes" id="UP000764837">
    <property type="component" value="Unassembled WGS sequence"/>
</dbReference>
<organism evidence="1 2">
    <name type="scientific">Micromonospora luteifusca</name>
    <dbReference type="NCBI Taxonomy" id="709860"/>
    <lineage>
        <taxon>Bacteria</taxon>
        <taxon>Bacillati</taxon>
        <taxon>Actinomycetota</taxon>
        <taxon>Actinomycetes</taxon>
        <taxon>Micromonosporales</taxon>
        <taxon>Micromonosporaceae</taxon>
        <taxon>Micromonospora</taxon>
    </lineage>
</organism>
<comment type="caution">
    <text evidence="1">The sequence shown here is derived from an EMBL/GenBank/DDBJ whole genome shotgun (WGS) entry which is preliminary data.</text>
</comment>
<proteinExistence type="predicted"/>
<protein>
    <submittedName>
        <fullName evidence="1">Uncharacterized protein</fullName>
    </submittedName>
</protein>
<evidence type="ECO:0000313" key="1">
    <source>
        <dbReference type="EMBL" id="MBM7489136.1"/>
    </source>
</evidence>
<sequence length="31" mass="3561">MQQLERGNRLFLFVMRDAWLQPDAGPGLVSD</sequence>
<gene>
    <name evidence="1" type="ORF">JOD64_000358</name>
</gene>
<keyword evidence="2" id="KW-1185">Reference proteome</keyword>
<reference evidence="1 2" key="1">
    <citation type="submission" date="2021-01" db="EMBL/GenBank/DDBJ databases">
        <title>Sequencing the genomes of 1000 actinobacteria strains.</title>
        <authorList>
            <person name="Klenk H.-P."/>
        </authorList>
    </citation>
    <scope>NUCLEOTIDE SEQUENCE [LARGE SCALE GENOMIC DNA]</scope>
    <source>
        <strain evidence="1 2">DSM 100204</strain>
    </source>
</reference>
<name>A0ABS2LLS7_9ACTN</name>